<reference evidence="1" key="1">
    <citation type="submission" date="2020-06" db="EMBL/GenBank/DDBJ databases">
        <authorList>
            <person name="Li T."/>
            <person name="Hu X."/>
            <person name="Zhang T."/>
            <person name="Song X."/>
            <person name="Zhang H."/>
            <person name="Dai N."/>
            <person name="Sheng W."/>
            <person name="Hou X."/>
            <person name="Wei L."/>
        </authorList>
    </citation>
    <scope>NUCLEOTIDE SEQUENCE</scope>
    <source>
        <strain evidence="1">KEN1</strain>
        <tissue evidence="1">Leaf</tissue>
    </source>
</reference>
<reference evidence="1" key="2">
    <citation type="journal article" date="2024" name="Plant">
        <title>Genomic evolution and insights into agronomic trait innovations of Sesamum species.</title>
        <authorList>
            <person name="Miao H."/>
            <person name="Wang L."/>
            <person name="Qu L."/>
            <person name="Liu H."/>
            <person name="Sun Y."/>
            <person name="Le M."/>
            <person name="Wang Q."/>
            <person name="Wei S."/>
            <person name="Zheng Y."/>
            <person name="Lin W."/>
            <person name="Duan Y."/>
            <person name="Cao H."/>
            <person name="Xiong S."/>
            <person name="Wang X."/>
            <person name="Wei L."/>
            <person name="Li C."/>
            <person name="Ma Q."/>
            <person name="Ju M."/>
            <person name="Zhao R."/>
            <person name="Li G."/>
            <person name="Mu C."/>
            <person name="Tian Q."/>
            <person name="Mei H."/>
            <person name="Zhang T."/>
            <person name="Gao T."/>
            <person name="Zhang H."/>
        </authorList>
    </citation>
    <scope>NUCLEOTIDE SEQUENCE</scope>
    <source>
        <strain evidence="1">KEN1</strain>
    </source>
</reference>
<dbReference type="EMBL" id="JACGWN010000001">
    <property type="protein sequence ID" value="KAL0462835.1"/>
    <property type="molecule type" value="Genomic_DNA"/>
</dbReference>
<dbReference type="PANTHER" id="PTHR31182:SF15">
    <property type="entry name" value="F26K24.5 PROTEIN"/>
    <property type="match status" value="1"/>
</dbReference>
<protein>
    <submittedName>
        <fullName evidence="1">Uncharacterized protein</fullName>
    </submittedName>
</protein>
<dbReference type="PANTHER" id="PTHR31182">
    <property type="entry name" value="C2 NT-TYPE DOMAIN-CONTAINING PROTEIN"/>
    <property type="match status" value="1"/>
</dbReference>
<comment type="caution">
    <text evidence="1">The sequence shown here is derived from an EMBL/GenBank/DDBJ whole genome shotgun (WGS) entry which is preliminary data.</text>
</comment>
<accession>A0AAW2YAH8</accession>
<evidence type="ECO:0000313" key="1">
    <source>
        <dbReference type="EMBL" id="KAL0462835.1"/>
    </source>
</evidence>
<gene>
    <name evidence="1" type="ORF">Slati_0171100</name>
</gene>
<sequence length="324" mass="37563">MRYLPLSRSEEGKNIFYRVCITRRSKKACREEEGSEGRYCSKSEEDEYTYPFDSESLDEFEEGESDEGKEDSAVRKSFSYGTLAYANYAGVSCYSSARINNEDEDWIYYSNRRTSDAGCSHVDDPISKIHEHQLIHNSKRSILPWRKRKLSFRQLSSDESLSSGVRVLMLFSSLTKPGKQLKLDEDSNANRSSVSEFGEDSFAVGTWEQKEITSRDGHMKIQAQSQFDSLIRDGSLEWRNLCEHDIYRERFPDKHFDLRPVLQAKVRDLCVASEKSFIGFPSRCYGSWNDHFFILKVEADAYYIIDTLGERLHEGCNQAYILKF</sequence>
<proteinExistence type="predicted"/>
<name>A0AAW2YAH8_9LAMI</name>
<dbReference type="AlphaFoldDB" id="A0AAW2YAH8"/>
<organism evidence="1">
    <name type="scientific">Sesamum latifolium</name>
    <dbReference type="NCBI Taxonomy" id="2727402"/>
    <lineage>
        <taxon>Eukaryota</taxon>
        <taxon>Viridiplantae</taxon>
        <taxon>Streptophyta</taxon>
        <taxon>Embryophyta</taxon>
        <taxon>Tracheophyta</taxon>
        <taxon>Spermatophyta</taxon>
        <taxon>Magnoliopsida</taxon>
        <taxon>eudicotyledons</taxon>
        <taxon>Gunneridae</taxon>
        <taxon>Pentapetalae</taxon>
        <taxon>asterids</taxon>
        <taxon>lamiids</taxon>
        <taxon>Lamiales</taxon>
        <taxon>Pedaliaceae</taxon>
        <taxon>Sesamum</taxon>
    </lineage>
</organism>